<keyword evidence="1" id="KW-0472">Membrane</keyword>
<feature type="transmembrane region" description="Helical" evidence="1">
    <location>
        <begin position="34"/>
        <end position="53"/>
    </location>
</feature>
<keyword evidence="4" id="KW-1185">Reference proteome</keyword>
<feature type="transmembrane region" description="Helical" evidence="1">
    <location>
        <begin position="161"/>
        <end position="183"/>
    </location>
</feature>
<dbReference type="EMBL" id="JACBZO010000001">
    <property type="protein sequence ID" value="NYI41456.1"/>
    <property type="molecule type" value="Genomic_DNA"/>
</dbReference>
<dbReference type="NCBIfam" id="TIGR00254">
    <property type="entry name" value="GGDEF"/>
    <property type="match status" value="1"/>
</dbReference>
<evidence type="ECO:0000313" key="3">
    <source>
        <dbReference type="EMBL" id="NYI41456.1"/>
    </source>
</evidence>
<dbReference type="GO" id="GO:0043709">
    <property type="term" value="P:cell adhesion involved in single-species biofilm formation"/>
    <property type="evidence" value="ECO:0007669"/>
    <property type="project" value="TreeGrafter"/>
</dbReference>
<evidence type="ECO:0000259" key="2">
    <source>
        <dbReference type="PROSITE" id="PS50887"/>
    </source>
</evidence>
<dbReference type="CDD" id="cd01949">
    <property type="entry name" value="GGDEF"/>
    <property type="match status" value="1"/>
</dbReference>
<feature type="transmembrane region" description="Helical" evidence="1">
    <location>
        <begin position="92"/>
        <end position="108"/>
    </location>
</feature>
<dbReference type="InterPro" id="IPR029787">
    <property type="entry name" value="Nucleotide_cyclase"/>
</dbReference>
<organism evidence="3 4">
    <name type="scientific">Demequina lutea</name>
    <dbReference type="NCBI Taxonomy" id="431489"/>
    <lineage>
        <taxon>Bacteria</taxon>
        <taxon>Bacillati</taxon>
        <taxon>Actinomycetota</taxon>
        <taxon>Actinomycetes</taxon>
        <taxon>Micrococcales</taxon>
        <taxon>Demequinaceae</taxon>
        <taxon>Demequina</taxon>
    </lineage>
</organism>
<dbReference type="GO" id="GO:0052621">
    <property type="term" value="F:diguanylate cyclase activity"/>
    <property type="evidence" value="ECO:0007669"/>
    <property type="project" value="TreeGrafter"/>
</dbReference>
<keyword evidence="1" id="KW-0812">Transmembrane</keyword>
<dbReference type="SUPFAM" id="SSF55073">
    <property type="entry name" value="Nucleotide cyclase"/>
    <property type="match status" value="1"/>
</dbReference>
<dbReference type="InterPro" id="IPR050469">
    <property type="entry name" value="Diguanylate_Cyclase"/>
</dbReference>
<comment type="caution">
    <text evidence="3">The sequence shown here is derived from an EMBL/GenBank/DDBJ whole genome shotgun (WGS) entry which is preliminary data.</text>
</comment>
<dbReference type="GO" id="GO:0005886">
    <property type="term" value="C:plasma membrane"/>
    <property type="evidence" value="ECO:0007669"/>
    <property type="project" value="TreeGrafter"/>
</dbReference>
<name>A0A7Y9ZDP2_9MICO</name>
<dbReference type="Pfam" id="PF00990">
    <property type="entry name" value="GGDEF"/>
    <property type="match status" value="1"/>
</dbReference>
<dbReference type="InterPro" id="IPR043128">
    <property type="entry name" value="Rev_trsase/Diguanyl_cyclase"/>
</dbReference>
<proteinExistence type="predicted"/>
<protein>
    <submittedName>
        <fullName evidence="3">Diguanylate cyclase (GGDEF)-like protein</fullName>
    </submittedName>
</protein>
<feature type="transmembrane region" description="Helical" evidence="1">
    <location>
        <begin position="59"/>
        <end position="80"/>
    </location>
</feature>
<gene>
    <name evidence="3" type="ORF">BKA03_001575</name>
</gene>
<dbReference type="SMART" id="SM00267">
    <property type="entry name" value="GGDEF"/>
    <property type="match status" value="1"/>
</dbReference>
<sequence length="394" mass="42400">MLDLETLRVVQAAVAVCAFVLVFLGTYRTTRAPFAGWWSAALAASGLTTVILMTGEASLSVGCAAFGNAISVVGALFTWVAARSLRQRRLPWWVPVVVGVVVAVGTEIEHPRGDAWPGGAVLLVGMSLFVGLAASELWALRHEDKRAANRRSADGEKIAAIVSMAVASTVLSAFYAMRVVAYATVGPASWFYETWAGPLMTTFLMTLVLLVVTYSVTTLSNDRLARHWQQRAMNDDLTGLLTRTEFGQRAGSVLRAAPGGTEPAVIVADLDHFKAINDRFGHAAGDRALVSFADAVRQTLSTQDVAARFGGEEFVFLIADADRQRIGELARDIDQAFAAAAPDPEVWPTVSYGAALWDRRDSLDQLIVRADGALYEAKRRGRAQTVIDEGSGVR</sequence>
<feature type="transmembrane region" description="Helical" evidence="1">
    <location>
        <begin position="195"/>
        <end position="216"/>
    </location>
</feature>
<evidence type="ECO:0000313" key="4">
    <source>
        <dbReference type="Proteomes" id="UP000547973"/>
    </source>
</evidence>
<dbReference type="RefSeq" id="WP_179397848.1">
    <property type="nucleotide sequence ID" value="NZ_JACBZO010000001.1"/>
</dbReference>
<accession>A0A7Y9ZDP2</accession>
<dbReference type="AlphaFoldDB" id="A0A7Y9ZDP2"/>
<dbReference type="Proteomes" id="UP000547973">
    <property type="component" value="Unassembled WGS sequence"/>
</dbReference>
<evidence type="ECO:0000256" key="1">
    <source>
        <dbReference type="SAM" id="Phobius"/>
    </source>
</evidence>
<dbReference type="PROSITE" id="PS50887">
    <property type="entry name" value="GGDEF"/>
    <property type="match status" value="1"/>
</dbReference>
<feature type="domain" description="GGDEF" evidence="2">
    <location>
        <begin position="261"/>
        <end position="390"/>
    </location>
</feature>
<dbReference type="GO" id="GO:1902201">
    <property type="term" value="P:negative regulation of bacterial-type flagellum-dependent cell motility"/>
    <property type="evidence" value="ECO:0007669"/>
    <property type="project" value="TreeGrafter"/>
</dbReference>
<dbReference type="InterPro" id="IPR000160">
    <property type="entry name" value="GGDEF_dom"/>
</dbReference>
<dbReference type="PANTHER" id="PTHR45138">
    <property type="entry name" value="REGULATORY COMPONENTS OF SENSORY TRANSDUCTION SYSTEM"/>
    <property type="match status" value="1"/>
</dbReference>
<reference evidence="3 4" key="1">
    <citation type="submission" date="2020-07" db="EMBL/GenBank/DDBJ databases">
        <title>Sequencing the genomes of 1000 actinobacteria strains.</title>
        <authorList>
            <person name="Klenk H.-P."/>
        </authorList>
    </citation>
    <scope>NUCLEOTIDE SEQUENCE [LARGE SCALE GENOMIC DNA]</scope>
    <source>
        <strain evidence="3 4">DSM 19970</strain>
    </source>
</reference>
<keyword evidence="1" id="KW-1133">Transmembrane helix</keyword>
<feature type="transmembrane region" description="Helical" evidence="1">
    <location>
        <begin position="120"/>
        <end position="140"/>
    </location>
</feature>
<dbReference type="Gene3D" id="3.30.70.270">
    <property type="match status" value="1"/>
</dbReference>
<feature type="transmembrane region" description="Helical" evidence="1">
    <location>
        <begin position="6"/>
        <end position="27"/>
    </location>
</feature>
<dbReference type="PANTHER" id="PTHR45138:SF9">
    <property type="entry name" value="DIGUANYLATE CYCLASE DGCM-RELATED"/>
    <property type="match status" value="1"/>
</dbReference>